<dbReference type="PANTHER" id="PTHR48228:SF5">
    <property type="entry name" value="ALPHA-METHYLACYL-COA RACEMASE"/>
    <property type="match status" value="1"/>
</dbReference>
<dbReference type="GO" id="GO:0016853">
    <property type="term" value="F:isomerase activity"/>
    <property type="evidence" value="ECO:0007669"/>
    <property type="project" value="UniProtKB-KW"/>
</dbReference>
<gene>
    <name evidence="1" type="ORF">GSY69_00915</name>
</gene>
<comment type="caution">
    <text evidence="1">The sequence shown here is derived from an EMBL/GenBank/DDBJ whole genome shotgun (WGS) entry which is preliminary data.</text>
</comment>
<reference evidence="1 2" key="1">
    <citation type="submission" date="2020-01" db="EMBL/GenBank/DDBJ databases">
        <authorList>
            <person name="Deng T."/>
        </authorList>
    </citation>
    <scope>NUCLEOTIDE SEQUENCE [LARGE SCALE GENOMIC DNA]</scope>
    <source>
        <strain evidence="1 2">5221</strain>
    </source>
</reference>
<dbReference type="InterPro" id="IPR044855">
    <property type="entry name" value="CoA-Trfase_III_dom3_sf"/>
</dbReference>
<keyword evidence="1" id="KW-0413">Isomerase</keyword>
<dbReference type="SUPFAM" id="SSF89796">
    <property type="entry name" value="CoA-transferase family III (CaiB/BaiF)"/>
    <property type="match status" value="1"/>
</dbReference>
<dbReference type="Proteomes" id="UP000469215">
    <property type="component" value="Unassembled WGS sequence"/>
</dbReference>
<sequence length="400" mass="41606">MADAHSAGPLAGTTIIENASFIAGPSACLGLAKLGAQVIRIDPLGGGPDSDRWPVDPCGTSIYWHTLNRGKRSVALDLRSDTGRRLAMDLITAPGTGGGILVENGAARRHLDDALLRERRADLIHVGVTGRADGAPAVDYTVNAATGVPGLTGPADSERPVNHVLPAWDLLCGQAVVSAVLLGLLRRATTGRGSFETIALEDVALSAVADLGWYTEALAADRPRHGNHLFGTFGTDFATADGRHIMVTAITVRQWRGLVEATGRGDVVTALAQALEADFEAEDQRYAHRAVLEAVFAPWFAQRTCAQACAALGETGALFAPYATAAEAAAAWPSTPVLDRVEHSAAGPLITGASPIRVDGAYLRADAPVRLGADTRSVLAERLGLTAAELDDLAAQGVIA</sequence>
<dbReference type="Pfam" id="PF02515">
    <property type="entry name" value="CoA_transf_3"/>
    <property type="match status" value="1"/>
</dbReference>
<keyword evidence="2" id="KW-1185">Reference proteome</keyword>
<accession>A0A6N9H3Q2</accession>
<dbReference type="Gene3D" id="3.40.50.10540">
    <property type="entry name" value="Crotonobetainyl-coa:carnitine coa-transferase, domain 1"/>
    <property type="match status" value="1"/>
</dbReference>
<protein>
    <submittedName>
        <fullName evidence="1">2-methylfumaryl-CoA isomerase</fullName>
    </submittedName>
</protein>
<dbReference type="RefSeq" id="WP_160952039.1">
    <property type="nucleotide sequence ID" value="NZ_WWEQ01000002.1"/>
</dbReference>
<evidence type="ECO:0000313" key="1">
    <source>
        <dbReference type="EMBL" id="MYM18575.1"/>
    </source>
</evidence>
<dbReference type="PANTHER" id="PTHR48228">
    <property type="entry name" value="SUCCINYL-COA--D-CITRAMALATE COA-TRANSFERASE"/>
    <property type="match status" value="1"/>
</dbReference>
<dbReference type="InterPro" id="IPR050509">
    <property type="entry name" value="CoA-transferase_III"/>
</dbReference>
<proteinExistence type="predicted"/>
<dbReference type="InterPro" id="IPR023606">
    <property type="entry name" value="CoA-Trfase_III_dom_1_sf"/>
</dbReference>
<dbReference type="EMBL" id="WWEQ01000002">
    <property type="protein sequence ID" value="MYM18575.1"/>
    <property type="molecule type" value="Genomic_DNA"/>
</dbReference>
<dbReference type="AlphaFoldDB" id="A0A6N9H3Q2"/>
<name>A0A6N9H3Q2_9MICO</name>
<dbReference type="Gene3D" id="3.30.1540.10">
    <property type="entry name" value="formyl-coa transferase, domain 3"/>
    <property type="match status" value="1"/>
</dbReference>
<dbReference type="InterPro" id="IPR003673">
    <property type="entry name" value="CoA-Trfase_fam_III"/>
</dbReference>
<organism evidence="1 2">
    <name type="scientific">Brevibacterium rongguiense</name>
    <dbReference type="NCBI Taxonomy" id="2695267"/>
    <lineage>
        <taxon>Bacteria</taxon>
        <taxon>Bacillati</taxon>
        <taxon>Actinomycetota</taxon>
        <taxon>Actinomycetes</taxon>
        <taxon>Micrococcales</taxon>
        <taxon>Brevibacteriaceae</taxon>
        <taxon>Brevibacterium</taxon>
    </lineage>
</organism>
<evidence type="ECO:0000313" key="2">
    <source>
        <dbReference type="Proteomes" id="UP000469215"/>
    </source>
</evidence>